<evidence type="ECO:0000256" key="1">
    <source>
        <dbReference type="SAM" id="MobiDB-lite"/>
    </source>
</evidence>
<feature type="transmembrane region" description="Helical" evidence="2">
    <location>
        <begin position="66"/>
        <end position="90"/>
    </location>
</feature>
<feature type="transmembrane region" description="Helical" evidence="2">
    <location>
        <begin position="97"/>
        <end position="115"/>
    </location>
</feature>
<dbReference type="RefSeq" id="WP_091022529.1">
    <property type="nucleotide sequence ID" value="NZ_BKAE01000002.1"/>
</dbReference>
<keyword evidence="2" id="KW-0812">Transmembrane</keyword>
<reference evidence="4" key="1">
    <citation type="submission" date="2016-10" db="EMBL/GenBank/DDBJ databases">
        <authorList>
            <person name="Varghese N."/>
            <person name="Submissions S."/>
        </authorList>
    </citation>
    <scope>NUCLEOTIDE SEQUENCE [LARGE SCALE GENOMIC DNA]</scope>
    <source>
        <strain evidence="4">CGMCC 1.11147</strain>
    </source>
</reference>
<proteinExistence type="predicted"/>
<keyword evidence="2" id="KW-1133">Transmembrane helix</keyword>
<evidence type="ECO:0000256" key="2">
    <source>
        <dbReference type="SAM" id="Phobius"/>
    </source>
</evidence>
<feature type="compositionally biased region" description="Basic and acidic residues" evidence="1">
    <location>
        <begin position="12"/>
        <end position="27"/>
    </location>
</feature>
<sequence length="116" mass="12551">MTQDQPVRRQRHLMDPDNPRPATRREDVERLERVQKWVLSVLIVTTILHLSAGLGIAAQYVDDDAVTAGVGLSVLAGAFGVIAVASGLAIHRKPIASPWLLLGVIPGVVSVLLFLR</sequence>
<dbReference type="EMBL" id="FNIC01000001">
    <property type="protein sequence ID" value="SDM85017.1"/>
    <property type="molecule type" value="Genomic_DNA"/>
</dbReference>
<keyword evidence="2" id="KW-0472">Membrane</keyword>
<dbReference type="STRING" id="1005944.SAMN05192576_1086"/>
<feature type="transmembrane region" description="Helical" evidence="2">
    <location>
        <begin position="37"/>
        <end position="60"/>
    </location>
</feature>
<organism evidence="3 4">
    <name type="scientific">Nocardioides szechwanensis</name>
    <dbReference type="NCBI Taxonomy" id="1005944"/>
    <lineage>
        <taxon>Bacteria</taxon>
        <taxon>Bacillati</taxon>
        <taxon>Actinomycetota</taxon>
        <taxon>Actinomycetes</taxon>
        <taxon>Propionibacteriales</taxon>
        <taxon>Nocardioidaceae</taxon>
        <taxon>Nocardioides</taxon>
    </lineage>
</organism>
<evidence type="ECO:0000313" key="4">
    <source>
        <dbReference type="Proteomes" id="UP000199004"/>
    </source>
</evidence>
<dbReference type="Proteomes" id="UP000199004">
    <property type="component" value="Unassembled WGS sequence"/>
</dbReference>
<feature type="region of interest" description="Disordered" evidence="1">
    <location>
        <begin position="1"/>
        <end position="27"/>
    </location>
</feature>
<accession>A0A1G9WKZ4</accession>
<dbReference type="OrthoDB" id="3788664at2"/>
<keyword evidence="4" id="KW-1185">Reference proteome</keyword>
<name>A0A1G9WKZ4_9ACTN</name>
<evidence type="ECO:0000313" key="3">
    <source>
        <dbReference type="EMBL" id="SDM85017.1"/>
    </source>
</evidence>
<gene>
    <name evidence="3" type="ORF">SAMN05192576_1086</name>
</gene>
<protein>
    <submittedName>
        <fullName evidence="3">Uncharacterized protein</fullName>
    </submittedName>
</protein>
<dbReference type="AlphaFoldDB" id="A0A1G9WKZ4"/>